<dbReference type="GO" id="GO:0016020">
    <property type="term" value="C:membrane"/>
    <property type="evidence" value="ECO:0007669"/>
    <property type="project" value="UniProtKB-SubCell"/>
</dbReference>
<comment type="similarity">
    <text evidence="2 6">Belongs to the drug/metabolite transporter (DMT) superfamily. Plant drug/metabolite exporter (P-DME) (TC 2.A.7.4) family.</text>
</comment>
<organism evidence="8 9">
    <name type="scientific">Dendrobium thyrsiflorum</name>
    <name type="common">Pinecone-like raceme dendrobium</name>
    <name type="synonym">Orchid</name>
    <dbReference type="NCBI Taxonomy" id="117978"/>
    <lineage>
        <taxon>Eukaryota</taxon>
        <taxon>Viridiplantae</taxon>
        <taxon>Streptophyta</taxon>
        <taxon>Embryophyta</taxon>
        <taxon>Tracheophyta</taxon>
        <taxon>Spermatophyta</taxon>
        <taxon>Magnoliopsida</taxon>
        <taxon>Liliopsida</taxon>
        <taxon>Asparagales</taxon>
        <taxon>Orchidaceae</taxon>
        <taxon>Epidendroideae</taxon>
        <taxon>Malaxideae</taxon>
        <taxon>Dendrobiinae</taxon>
        <taxon>Dendrobium</taxon>
    </lineage>
</organism>
<keyword evidence="4 6" id="KW-1133">Transmembrane helix</keyword>
<sequence length="384" mass="41795">MGDEEGGNTSWTTLVEGMKPAMGMVVIQIVFAGINIFNKLAINDGMDMRILVAYRYLFATVSLAPFAFILERKNRPKLTWKILMQAFFSGLFGATLAQNLYVSSIKLTSATFASAMTNLVPAITFIMAVIFRLENLRIRTKTGQAKILGTLGGVFGATILTFLKGKEINLQTNVNLLKSHSNGGNQMAALRQEYGNRVMGSILSLGSCFSFAIWLIIQAKMSKDYPCHYSSTAIMCLMGSVQSIIFALCMVRNWEDWHIGFGIRLYSAAYTGAVGSGLILSLLAWCINKKGPLYASVFNPLMLVIVAIFGSLLLDEKLHIGSIIGAVLIVIGLYMVLWGKGKEAGAANIGKFPTDEETIDVVVGPKKIELQNGSALSDDVDEPE</sequence>
<protein>
    <recommendedName>
        <fullName evidence="6">WAT1-related protein</fullName>
    </recommendedName>
</protein>
<keyword evidence="9" id="KW-1185">Reference proteome</keyword>
<comment type="caution">
    <text evidence="8">The sequence shown here is derived from an EMBL/GenBank/DDBJ whole genome shotgun (WGS) entry which is preliminary data.</text>
</comment>
<evidence type="ECO:0000313" key="9">
    <source>
        <dbReference type="Proteomes" id="UP001552299"/>
    </source>
</evidence>
<evidence type="ECO:0000256" key="6">
    <source>
        <dbReference type="RuleBase" id="RU363077"/>
    </source>
</evidence>
<feature type="transmembrane region" description="Helical" evidence="6">
    <location>
        <begin position="229"/>
        <end position="248"/>
    </location>
</feature>
<evidence type="ECO:0000313" key="8">
    <source>
        <dbReference type="EMBL" id="KAL0922769.1"/>
    </source>
</evidence>
<feature type="transmembrane region" description="Helical" evidence="6">
    <location>
        <begin position="198"/>
        <end position="217"/>
    </location>
</feature>
<feature type="transmembrane region" description="Helical" evidence="6">
    <location>
        <begin position="53"/>
        <end position="70"/>
    </location>
</feature>
<evidence type="ECO:0000256" key="5">
    <source>
        <dbReference type="ARBA" id="ARBA00023136"/>
    </source>
</evidence>
<feature type="transmembrane region" description="Helical" evidence="6">
    <location>
        <begin position="320"/>
        <end position="338"/>
    </location>
</feature>
<evidence type="ECO:0000259" key="7">
    <source>
        <dbReference type="Pfam" id="PF00892"/>
    </source>
</evidence>
<feature type="transmembrane region" description="Helical" evidence="6">
    <location>
        <begin position="113"/>
        <end position="133"/>
    </location>
</feature>
<dbReference type="SUPFAM" id="SSF103481">
    <property type="entry name" value="Multidrug resistance efflux transporter EmrE"/>
    <property type="match status" value="2"/>
</dbReference>
<feature type="domain" description="EamA" evidence="7">
    <location>
        <begin position="24"/>
        <end position="143"/>
    </location>
</feature>
<dbReference type="AlphaFoldDB" id="A0ABD0VCJ6"/>
<feature type="transmembrane region" description="Helical" evidence="6">
    <location>
        <begin position="293"/>
        <end position="314"/>
    </location>
</feature>
<proteinExistence type="inferred from homology"/>
<evidence type="ECO:0000256" key="1">
    <source>
        <dbReference type="ARBA" id="ARBA00004141"/>
    </source>
</evidence>
<dbReference type="InterPro" id="IPR030184">
    <property type="entry name" value="WAT1-related"/>
</dbReference>
<dbReference type="Pfam" id="PF00892">
    <property type="entry name" value="EamA"/>
    <property type="match status" value="2"/>
</dbReference>
<dbReference type="EMBL" id="JANQDX010000006">
    <property type="protein sequence ID" value="KAL0922769.1"/>
    <property type="molecule type" value="Genomic_DNA"/>
</dbReference>
<keyword evidence="3 6" id="KW-0812">Transmembrane</keyword>
<dbReference type="InterPro" id="IPR000620">
    <property type="entry name" value="EamA_dom"/>
</dbReference>
<feature type="transmembrane region" description="Helical" evidence="6">
    <location>
        <begin position="268"/>
        <end position="286"/>
    </location>
</feature>
<evidence type="ECO:0000256" key="3">
    <source>
        <dbReference type="ARBA" id="ARBA00022692"/>
    </source>
</evidence>
<reference evidence="8 9" key="1">
    <citation type="journal article" date="2024" name="Plant Biotechnol. J.">
        <title>Dendrobium thyrsiflorum genome and its molecular insights into genes involved in important horticultural traits.</title>
        <authorList>
            <person name="Chen B."/>
            <person name="Wang J.Y."/>
            <person name="Zheng P.J."/>
            <person name="Li K.L."/>
            <person name="Liang Y.M."/>
            <person name="Chen X.F."/>
            <person name="Zhang C."/>
            <person name="Zhao X."/>
            <person name="He X."/>
            <person name="Zhang G.Q."/>
            <person name="Liu Z.J."/>
            <person name="Xu Q."/>
        </authorList>
    </citation>
    <scope>NUCLEOTIDE SEQUENCE [LARGE SCALE GENOMIC DNA]</scope>
    <source>
        <strain evidence="8">GZMU011</strain>
    </source>
</reference>
<feature type="transmembrane region" description="Helical" evidence="6">
    <location>
        <begin position="21"/>
        <end position="41"/>
    </location>
</feature>
<evidence type="ECO:0000256" key="4">
    <source>
        <dbReference type="ARBA" id="ARBA00022989"/>
    </source>
</evidence>
<feature type="domain" description="EamA" evidence="7">
    <location>
        <begin position="199"/>
        <end position="337"/>
    </location>
</feature>
<dbReference type="PANTHER" id="PTHR31218">
    <property type="entry name" value="WAT1-RELATED PROTEIN"/>
    <property type="match status" value="1"/>
</dbReference>
<accession>A0ABD0VCJ6</accession>
<evidence type="ECO:0000256" key="2">
    <source>
        <dbReference type="ARBA" id="ARBA00007635"/>
    </source>
</evidence>
<name>A0ABD0VCJ6_DENTH</name>
<keyword evidence="5 6" id="KW-0472">Membrane</keyword>
<feature type="transmembrane region" description="Helical" evidence="6">
    <location>
        <begin position="145"/>
        <end position="163"/>
    </location>
</feature>
<dbReference type="InterPro" id="IPR037185">
    <property type="entry name" value="EmrE-like"/>
</dbReference>
<dbReference type="Proteomes" id="UP001552299">
    <property type="component" value="Unassembled WGS sequence"/>
</dbReference>
<gene>
    <name evidence="8" type="ORF">M5K25_006785</name>
</gene>
<comment type="subcellular location">
    <subcellularLocation>
        <location evidence="1 6">Membrane</location>
        <topology evidence="1 6">Multi-pass membrane protein</topology>
    </subcellularLocation>
</comment>